<evidence type="ECO:0000256" key="2">
    <source>
        <dbReference type="ARBA" id="ARBA00022448"/>
    </source>
</evidence>
<keyword evidence="9" id="KW-1185">Reference proteome</keyword>
<evidence type="ECO:0000256" key="6">
    <source>
        <dbReference type="SAM" id="Phobius"/>
    </source>
</evidence>
<evidence type="ECO:0000313" key="8">
    <source>
        <dbReference type="EMBL" id="RKQ29984.1"/>
    </source>
</evidence>
<keyword evidence="4 6" id="KW-1133">Transmembrane helix</keyword>
<protein>
    <submittedName>
        <fullName evidence="8">MFS transporter</fullName>
    </submittedName>
</protein>
<keyword evidence="5 6" id="KW-0472">Membrane</keyword>
<organism evidence="8 9">
    <name type="scientific">Oceanobacillus halophilus</name>
    <dbReference type="NCBI Taxonomy" id="930130"/>
    <lineage>
        <taxon>Bacteria</taxon>
        <taxon>Bacillati</taxon>
        <taxon>Bacillota</taxon>
        <taxon>Bacilli</taxon>
        <taxon>Bacillales</taxon>
        <taxon>Bacillaceae</taxon>
        <taxon>Oceanobacillus</taxon>
    </lineage>
</organism>
<feature type="transmembrane region" description="Helical" evidence="6">
    <location>
        <begin position="172"/>
        <end position="194"/>
    </location>
</feature>
<feature type="transmembrane region" description="Helical" evidence="6">
    <location>
        <begin position="335"/>
        <end position="354"/>
    </location>
</feature>
<feature type="domain" description="Major facilitator superfamily (MFS) profile" evidence="7">
    <location>
        <begin position="17"/>
        <end position="459"/>
    </location>
</feature>
<keyword evidence="3 6" id="KW-0812">Transmembrane</keyword>
<feature type="transmembrane region" description="Helical" evidence="6">
    <location>
        <begin position="408"/>
        <end position="426"/>
    </location>
</feature>
<evidence type="ECO:0000259" key="7">
    <source>
        <dbReference type="PROSITE" id="PS50850"/>
    </source>
</evidence>
<feature type="transmembrane region" description="Helical" evidence="6">
    <location>
        <begin position="360"/>
        <end position="387"/>
    </location>
</feature>
<dbReference type="AlphaFoldDB" id="A0A494ZVL0"/>
<dbReference type="PROSITE" id="PS50850">
    <property type="entry name" value="MFS"/>
    <property type="match status" value="1"/>
</dbReference>
<keyword evidence="2" id="KW-0813">Transport</keyword>
<feature type="transmembrane region" description="Helical" evidence="6">
    <location>
        <begin position="233"/>
        <end position="251"/>
    </location>
</feature>
<evidence type="ECO:0000256" key="1">
    <source>
        <dbReference type="ARBA" id="ARBA00004651"/>
    </source>
</evidence>
<evidence type="ECO:0000256" key="4">
    <source>
        <dbReference type="ARBA" id="ARBA00022989"/>
    </source>
</evidence>
<dbReference type="Pfam" id="PF07690">
    <property type="entry name" value="MFS_1"/>
    <property type="match status" value="1"/>
</dbReference>
<evidence type="ECO:0000256" key="3">
    <source>
        <dbReference type="ARBA" id="ARBA00022692"/>
    </source>
</evidence>
<dbReference type="InterPro" id="IPR020846">
    <property type="entry name" value="MFS_dom"/>
</dbReference>
<feature type="transmembrane region" description="Helical" evidence="6">
    <location>
        <begin position="20"/>
        <end position="40"/>
    </location>
</feature>
<name>A0A494ZVL0_9BACI</name>
<dbReference type="InterPro" id="IPR011701">
    <property type="entry name" value="MFS"/>
</dbReference>
<feature type="transmembrane region" description="Helical" evidence="6">
    <location>
        <begin position="271"/>
        <end position="291"/>
    </location>
</feature>
<feature type="transmembrane region" description="Helical" evidence="6">
    <location>
        <begin position="206"/>
        <end position="227"/>
    </location>
</feature>
<dbReference type="InterPro" id="IPR036259">
    <property type="entry name" value="MFS_trans_sf"/>
</dbReference>
<feature type="transmembrane region" description="Helical" evidence="6">
    <location>
        <begin position="82"/>
        <end position="105"/>
    </location>
</feature>
<comment type="caution">
    <text evidence="8">The sequence shown here is derived from an EMBL/GenBank/DDBJ whole genome shotgun (WGS) entry which is preliminary data.</text>
</comment>
<feature type="transmembrane region" description="Helical" evidence="6">
    <location>
        <begin position="141"/>
        <end position="160"/>
    </location>
</feature>
<evidence type="ECO:0000313" key="9">
    <source>
        <dbReference type="Proteomes" id="UP000269301"/>
    </source>
</evidence>
<dbReference type="GO" id="GO:0022857">
    <property type="term" value="F:transmembrane transporter activity"/>
    <property type="evidence" value="ECO:0007669"/>
    <property type="project" value="InterPro"/>
</dbReference>
<evidence type="ECO:0000256" key="5">
    <source>
        <dbReference type="ARBA" id="ARBA00023136"/>
    </source>
</evidence>
<feature type="transmembrane region" description="Helical" evidence="6">
    <location>
        <begin position="432"/>
        <end position="454"/>
    </location>
</feature>
<dbReference type="Gene3D" id="1.20.1250.20">
    <property type="entry name" value="MFS general substrate transporter like domains"/>
    <property type="match status" value="2"/>
</dbReference>
<dbReference type="EMBL" id="RBZP01000020">
    <property type="protein sequence ID" value="RKQ29984.1"/>
    <property type="molecule type" value="Genomic_DNA"/>
</dbReference>
<accession>A0A494ZVL0</accession>
<feature type="transmembrane region" description="Helical" evidence="6">
    <location>
        <begin position="52"/>
        <end position="75"/>
    </location>
</feature>
<dbReference type="SUPFAM" id="SSF103473">
    <property type="entry name" value="MFS general substrate transporter"/>
    <property type="match status" value="1"/>
</dbReference>
<dbReference type="PANTHER" id="PTHR42718">
    <property type="entry name" value="MAJOR FACILITATOR SUPERFAMILY MULTIDRUG TRANSPORTER MFSC"/>
    <property type="match status" value="1"/>
</dbReference>
<dbReference type="Proteomes" id="UP000269301">
    <property type="component" value="Unassembled WGS sequence"/>
</dbReference>
<dbReference type="GO" id="GO:0005886">
    <property type="term" value="C:plasma membrane"/>
    <property type="evidence" value="ECO:0007669"/>
    <property type="project" value="UniProtKB-SubCell"/>
</dbReference>
<proteinExistence type="predicted"/>
<comment type="subcellular location">
    <subcellularLocation>
        <location evidence="1">Cell membrane</location>
        <topology evidence="1">Multi-pass membrane protein</topology>
    </subcellularLocation>
</comment>
<dbReference type="PANTHER" id="PTHR42718:SF9">
    <property type="entry name" value="MAJOR FACILITATOR SUPERFAMILY MULTIDRUG TRANSPORTER MFSC"/>
    <property type="match status" value="1"/>
</dbReference>
<sequence>MLMNQKLAIDEQSTKKSFYIICIGLLVTSLALATHLPAYPSMVGEFQLGAGYAAWMQLGFAFGMTGFQPLFGWLGDYLGQKFVVLAGFIFMVIGSGIVAIAPVFWVLIFGLFVKGLAGSAIVPVGFAYVGKFFSEEKRGKGLGVAAVYSVIGAAAGPTIAGLFVDTLGWESSFWLTAVLGAVMFLVITFTVPNVKGDKSKTFDIQGVLLMLFVLIGLLTIPTFINGYGYNSVMWLPSLGVFAIALFFLVLVEKKKKEPLLDINYLSDRHFWVPSVVSIFVFLPYVGVMYLLSFFLQDIQGKPSTLVGLMQLVIFVATAVGNYFVGRWMIKFSPRFTIAFSACVLISGAVLIAFANQNTSIFYIASCLALMGLGIGLIGPANKAVVLAKANKSRIGVTTFTFSTIETTIQRVGASFAIVMFALFSAGGNGMKAFTITTLILATFSVFTLLFVLFIPKNVVGFKNAEVEIDENATEEKLV</sequence>
<feature type="transmembrane region" description="Helical" evidence="6">
    <location>
        <begin position="111"/>
        <end position="129"/>
    </location>
</feature>
<dbReference type="CDD" id="cd17321">
    <property type="entry name" value="MFS_MMR_MDR_like"/>
    <property type="match status" value="1"/>
</dbReference>
<feature type="transmembrane region" description="Helical" evidence="6">
    <location>
        <begin position="303"/>
        <end position="323"/>
    </location>
</feature>
<reference evidence="8 9" key="1">
    <citation type="journal article" date="2016" name="Int. J. Syst. Evol. Microbiol.">
        <title>Oceanobacillus halophilus sp. nov., a novel moderately halophilic bacterium from a hypersaline lake.</title>
        <authorList>
            <person name="Amoozegar M.A."/>
            <person name="Bagheri M."/>
            <person name="Makhdoumi A."/>
            <person name="Nikou M.M."/>
            <person name="Fazeli S.A.S."/>
            <person name="Schumann P."/>
            <person name="Sproer C."/>
            <person name="Sanchez-Porro C."/>
            <person name="Ventosa A."/>
        </authorList>
    </citation>
    <scope>NUCLEOTIDE SEQUENCE [LARGE SCALE GENOMIC DNA]</scope>
    <source>
        <strain evidence="8 9">DSM 23996</strain>
    </source>
</reference>
<gene>
    <name evidence="8" type="ORF">D8M06_16570</name>
</gene>